<sequence length="232" mass="25965">MQRIIDLTLEITNKMLVQDAFQSNIYVPMVSHEESKSFNTGTPEDPFTSTWNYLGMVEHTGTHVDAFYHMSPKGLPIDQMPLDLFFGKAVCLDMRHIPARGNITVSDVEKAEKEAGVIIQGHIVLFATGVHERYFPSKDVLCMNPDIAPETVAWLASRGSRMHGVEGPSTDIMDTQLFPSHRACRDLGLSHYEWLVNLDQLIGKGEFLFYGIPLKLRNGSGSPVRAFAVIEE</sequence>
<proteinExistence type="predicted"/>
<gene>
    <name evidence="1" type="ORF">HMPREF9470_04077</name>
</gene>
<evidence type="ECO:0000313" key="2">
    <source>
        <dbReference type="Proteomes" id="UP000037392"/>
    </source>
</evidence>
<dbReference type="PANTHER" id="PTHR31118:SF12">
    <property type="entry name" value="CYCLASE-LIKE PROTEIN 2"/>
    <property type="match status" value="1"/>
</dbReference>
<dbReference type="Gene3D" id="3.50.30.50">
    <property type="entry name" value="Putative cyclase"/>
    <property type="match status" value="1"/>
</dbReference>
<dbReference type="Pfam" id="PF04199">
    <property type="entry name" value="Cyclase"/>
    <property type="match status" value="1"/>
</dbReference>
<organism evidence="1 2">
    <name type="scientific">[Clostridium] citroniae WAL-19142</name>
    <dbReference type="NCBI Taxonomy" id="742734"/>
    <lineage>
        <taxon>Bacteria</taxon>
        <taxon>Bacillati</taxon>
        <taxon>Bacillota</taxon>
        <taxon>Clostridia</taxon>
        <taxon>Lachnospirales</taxon>
        <taxon>Lachnospiraceae</taxon>
        <taxon>Enterocloster</taxon>
    </lineage>
</organism>
<dbReference type="GO" id="GO:0019441">
    <property type="term" value="P:L-tryptophan catabolic process to kynurenine"/>
    <property type="evidence" value="ECO:0007669"/>
    <property type="project" value="InterPro"/>
</dbReference>
<dbReference type="AlphaFoldDB" id="A0A0J9BUB7"/>
<protein>
    <recommendedName>
        <fullName evidence="3">Cyclase</fullName>
    </recommendedName>
</protein>
<dbReference type="InterPro" id="IPR007325">
    <property type="entry name" value="KFase/CYL"/>
</dbReference>
<dbReference type="GO" id="GO:0004061">
    <property type="term" value="F:arylformamidase activity"/>
    <property type="evidence" value="ECO:0007669"/>
    <property type="project" value="InterPro"/>
</dbReference>
<reference evidence="1 2" key="1">
    <citation type="submission" date="2011-04" db="EMBL/GenBank/DDBJ databases">
        <title>The Genome Sequence of Clostridium citroniae WAL-19142.</title>
        <authorList>
            <consortium name="The Broad Institute Genome Sequencing Platform"/>
            <person name="Earl A."/>
            <person name="Ward D."/>
            <person name="Feldgarden M."/>
            <person name="Gevers D."/>
            <person name="Warren Y.A."/>
            <person name="Tyrrell K.L."/>
            <person name="Citron D.M."/>
            <person name="Goldstein E.J."/>
            <person name="Daigneault M."/>
            <person name="Allen-Vercoe E."/>
            <person name="Young S.K."/>
            <person name="Zeng Q."/>
            <person name="Gargeya S."/>
            <person name="Fitzgerald M."/>
            <person name="Haas B."/>
            <person name="Abouelleil A."/>
            <person name="Alvarado L."/>
            <person name="Arachchi H.M."/>
            <person name="Berlin A."/>
            <person name="Brown A."/>
            <person name="Chapman S.B."/>
            <person name="Chen Z."/>
            <person name="Dunbar C."/>
            <person name="Freedman E."/>
            <person name="Gearin G."/>
            <person name="Gellesch M."/>
            <person name="Goldberg J."/>
            <person name="Griggs A."/>
            <person name="Gujja S."/>
            <person name="Heilman E.R."/>
            <person name="Heiman D."/>
            <person name="Howarth C."/>
            <person name="Larson L."/>
            <person name="Lui A."/>
            <person name="MacDonald P.J."/>
            <person name="Mehta T."/>
            <person name="Montmayeur A."/>
            <person name="Murphy C."/>
            <person name="Neiman D."/>
            <person name="Pearson M."/>
            <person name="Priest M."/>
            <person name="Roberts A."/>
            <person name="Saif S."/>
            <person name="Shea T."/>
            <person name="Shenoy N."/>
            <person name="Sisk P."/>
            <person name="Stolte C."/>
            <person name="Sykes S."/>
            <person name="White J."/>
            <person name="Yandava C."/>
            <person name="Wortman J."/>
            <person name="Nusbaum C."/>
            <person name="Birren B."/>
        </authorList>
    </citation>
    <scope>NUCLEOTIDE SEQUENCE [LARGE SCALE GENOMIC DNA]</scope>
    <source>
        <strain evidence="1 2">WAL-19142</strain>
    </source>
</reference>
<dbReference type="OrthoDB" id="9796085at2"/>
<dbReference type="InterPro" id="IPR037175">
    <property type="entry name" value="KFase_sf"/>
</dbReference>
<dbReference type="Proteomes" id="UP000037392">
    <property type="component" value="Unassembled WGS sequence"/>
</dbReference>
<dbReference type="GeneID" id="93161559"/>
<dbReference type="RefSeq" id="WP_048930598.1">
    <property type="nucleotide sequence ID" value="NZ_KQ235881.1"/>
</dbReference>
<evidence type="ECO:0000313" key="1">
    <source>
        <dbReference type="EMBL" id="KMW16577.1"/>
    </source>
</evidence>
<comment type="caution">
    <text evidence="1">The sequence shown here is derived from an EMBL/GenBank/DDBJ whole genome shotgun (WGS) entry which is preliminary data.</text>
</comment>
<dbReference type="EMBL" id="ADLK01000029">
    <property type="protein sequence ID" value="KMW16577.1"/>
    <property type="molecule type" value="Genomic_DNA"/>
</dbReference>
<name>A0A0J9BUB7_9FIRM</name>
<dbReference type="SUPFAM" id="SSF102198">
    <property type="entry name" value="Putative cyclase"/>
    <property type="match status" value="1"/>
</dbReference>
<accession>A0A0J9BUB7</accession>
<dbReference type="PANTHER" id="PTHR31118">
    <property type="entry name" value="CYCLASE-LIKE PROTEIN 2"/>
    <property type="match status" value="1"/>
</dbReference>
<evidence type="ECO:0008006" key="3">
    <source>
        <dbReference type="Google" id="ProtNLM"/>
    </source>
</evidence>
<dbReference type="PATRIC" id="fig|742734.4.peg.4366"/>